<reference evidence="4" key="1">
    <citation type="journal article" date="2019" name="Int. J. Syst. Evol. Microbiol.">
        <title>The Global Catalogue of Microorganisms (GCM) 10K type strain sequencing project: providing services to taxonomists for standard genome sequencing and annotation.</title>
        <authorList>
            <consortium name="The Broad Institute Genomics Platform"/>
            <consortium name="The Broad Institute Genome Sequencing Center for Infectious Disease"/>
            <person name="Wu L."/>
            <person name="Ma J."/>
        </authorList>
    </citation>
    <scope>NUCLEOTIDE SEQUENCE [LARGE SCALE GENOMIC DNA]</scope>
    <source>
        <strain evidence="4">CCUG 70865</strain>
    </source>
</reference>
<dbReference type="PROSITE" id="PS50853">
    <property type="entry name" value="FN3"/>
    <property type="match status" value="1"/>
</dbReference>
<sequence length="4391" mass="445536">MPNFTFKKFNLFKLTFLVVLFFVSSKTRAQFPYSQSFKNSTAPGVLFGGSPTAFLTGGVGARDGYTDANGSGYLRLTNNQGNQKGIVYSDAYTFPSAYGMTITFEYFTHSKTSGSGADGIAFILFDATASPVEVGAFGGSLGYAQRNTETGFSKGYLGVGIDEFGNFSAANEGKTGGAGVLSSNVTLRGAGTGTTGYRHLISSQTTALASPFNVAGNDRTAVDNTKAGYRKMEVILRPRSTGGFFIDVYLTHGSVRDLIINNFAYTDAAPSNLKFAISSSTGGSNNFHEIRNLNITVDQSTLLTPVANADSFTGCVGVAATSGDITANDNGSVNTLATVNKSTVDLDTATAGIQTSNTVAGKGTFTYDSATGNVTFTPLNNTIVGPVSINYTFNDTYNKTSSASTITYNTYTAITNNTITAPSTSTFCTGPQNPGNINGSNASGGTTTLAYQWESSSDNVTFNPISGATNVNYNPSSVSASTYYRRIVTSGTCKNTSNVVAIIIGKASATTATAATATTCNSFTANWNTVPNATSYGLSVSTNSTFSSHVANFDGRDLTSSNSYTVTGLTSGQTYYFKVWSYNSCGVGDTSSNVITVTVGNGSVAGTASATQTICSGTSPADLTLTGYTGTIQWQSSADNSTFTGISGATSAVLTSSQMGTLTANRYYRAVVTSGSCSSANTSSVLITVSPVPVLGTAAQSAAVCDGSTARINLTGLLANSTSTISYSIDGVAQTPVAGITADAVGAGAFDSAVLTAANNGKILKITAVTTTSTTPNCTSSVNKDVTLNVNASSVGGSIASAQTICSGTSPADLVLSGNTGTVTKWQKASDVAFTSPTDIASTSTTLAKATIGNLAANTYFRAIVQNGVCSAAFSGSVLITVNATPSAPSASAQTFCSVDAKKVSDLVPSGASYKWYNASSAGTLYTGTETLATGTYYVSQTSNGCESSRTAVTVTVNTTPSAPSASAQVFCSADSKKVSDLVPSGASYKWYSASSAGTLYAGTETLATGTYYVSQTTNGCESSRTAVTVTVNTTPAVPTVGTINQPTCSTATGSFTIGNYNASNTYTITPSAGVTRNAGVVTAPEGNYTISASANGCTSANASFAINAQPVTPASPTVGTITQPTCSTATGSFTIGNYNASNTYTITPSAGVTRNAGVVTAPEGNYTISASANGCTSANASFTINAQPVTPAVPTVGTITQPTCSTVTGSFTIGNYSASNTYTITPSAGVTRNAGVVTAQEGSYTISASANGCTSANASFTINAQPVTPASPTVGTITQPTCSTATGSFTIGNYSASNTYTITPSAGVTRNAGVVTAPEGNYTISASANGCTSGNASFTIYAQPVTPASPTVGTITQPTCSTATGSFTITNYNSNYTYLVSPSAGVTITGNTISAPSGSYVVKASLSGCESTGTNAVVYSQICAVSETLTPAINGLTGGDTTASLIAGDKLNNSQAVIGSSAGQVIISPVSIPAGFLINSDGTVKVPANTKAGNYNIEYSICEVSNPSNCSTAVSIVQVTAPVIDAVVDTIAAINGNIGGTTISLTTNDTLNGNPVVIGTNPGEVTFTLISTLPTGLTLNADRTITVASNTPAGNYNVQYRICENNNPSNCDTVTSIVPVTAGVLVANADTIPSVTASNTAQTFGTNVFDNDTKNGSPLNPSDVTLTVTTADPKGYLSLDTNGNVVLGANAPAGNYELTYTICEKLNPSNCSSNTVEVTVGLPVIDAVTETTTSINGNIGGTTASLTANDTLNGNLVVIGTGAGQVKLTLVGTIPSGLTLNADGTVTVAPNTLAGTYDVEYSICEITNPSNCDTVISKVVVGLSVIDAVTETTISINGNTGGTTASLTANDTLNGNPVVIGTGAGQVKLTLVGTLSSGLTLNADGTVTVAPNTPAGTYDVEYSICEITNPSNCDTVISKVVVGLSVIDAVTETTISINGNTGGTTASLTANDTLNGNPVVIGTGAGQVKLTLVGTLSSGLTLNADGTVTVAPNTPAGTYDVEYSICEITNPSNCDTVISKVVVGLSVIDAVTETTASINGNIGGTTISLTTNDTLNGNPVIIGTGAGQVKLTLVGTLSSGLTLNADGTVTVAPNTPAGTYDVEYSICEITNPSNCDTVISKVVVGLSVIDAVTETTTSINGNAGGTTASLTANDTLNGNPVVIGTGAGQVKLTLVGTLSSGLTLNADGTVTVAPNTPAGTYDVEYSICEITNPSNCDTVISKVVVGLPVIDAVTETTTSINGNTGGTTASLTANDTLNGNPFVIGTNAGEVKLTLVGTLSSGLTLNADGTVTVAPNTPAGTYDVEYSICEITNPSNCDTVISKVVVGLSVIDAVTETTISINGNAGGITASLTANDTLNGNPVVIGTGAGQVKLTLVGTLPGGLTLNADGTVTVAPNTPAETYDVEYSICEITNLSNCDTVISKVVVGLPVIDAVTETTTSINGNTGGTTASLTANDTLNGNPVVIGAGAGQVKLTLVGTLSSGLTLNADATVTVAPNTPAGTYDVEYSICEITNPSNCDTVISKVVVGLSVIDAVSETTTSINGNTGGTTASLTANDTLNGNPVVIGTGAGQVKLTLVGTLASGLTLNADATVTVAPNTPAGTYDVEYSICEITNPSNCDTVISKVVVGLPVIDAVTETTISINGNTGGTTASLTANDTLNGNPVVIGTGAGQVKLTLVGTLSSGLTLNADGTVTVAPNTPAGTYDVEYSICEITNPSNCDTVISKVVVTAGNLVANADTIPSVTASNTAQTLGTNVFDNDTKNGSPLNPSDVNLTVTTADPKGYLSLDSNGNVVLGANAPAGNYELTYTICEKLNPSNCSSNTVEVTVGLPVIDAVTETTASINGNTGGTTASLTANDTLNGNPVVIGTGAGQVKLTLVGTLASGLTLNADGTVTVASNTPAGTYDVEYSICEITNPSNCDTALSKVVVGLSVIDAVTETTTSINGNTGGTTASLTANDTLNGNPVVIGTGAGQVKVTLVGTLASGLTLNADGTVTVAPNTQAGTYDVEYSICEITNPSNCDTVISKVVVGLSVIDAVTETTTSINGNIGGTTASLTANDTLNGNAVVIGTGAGQVKQTLVGTLASGLTLNADGTVTVAPNTPAGTYDVEYSICEITNPSNCDTVISKVVVTAGNLVANADTIPSVTASNTAQTLGTNVFDNDTKNGSPLNPSDVNLTVTTADPKGYLSLDTNGNVVLGANAPAGNYELTYTICEKLNPTNCSSNTVEVTVGLPVINAVTETTTSINGNIGGTTASLTANDTLNGNPVVIGTGAGQVKLTLVGTLVSGLTLNADGTVTVASNTPAGTYDVEYSICEITNPSNCDTVISKVVVTAGNLVANADTIPSVTASNTAQTLGTNVFDNDTKNGFPLNPSDVNLTVTTADPKGYLSLDSNGNVVLGANAPAGNYELTYTICEKLNPSNCSSNTVEVTVGLPVIDAVTETTTSINGNTGGTTTSLIVNDTLNGNPVVIGTGAGQVKLTLVGTLASGLTLNADGTVTVAPNTPAGTYDVEYSICEITNPSNCDTVISKVAVTAGNLVANTDTIPSVTASNTAQTLGTNVFDNDTKNGLPLNPSDVNLTVTTADPKGYLSLDSNGNVVLGANAPAGNYELTYTICEKLNPTNCSSNTVEVTVGLPVIDAITETTTSINGNIGGTTISLTTNDTLNGNPVIIGTNAGEVKLTLVGTLPSGLTLNTDGTVTVAPNTPAGNYNVEYSICEVSNPTNCDSVISVVVVNAGTLVANEDIVTTAVGINIPQTLINIFTNDTKNGQSLVPSDVNLTVTTADPKGYLVLNPDGTVTLNPNAPAGTYELTYTICEKLNPSNCSSNNVKVTVTEPKMTVIADSYCANNVPYVNYSVTPDNFTTTNLLTINWIDSANNVVATQTNLPLSGSVLWPGATVDGRGNGEDWPGWVLNNDQWTEGADGFELTRPGVTMQFVLNPTVNVSVTYPDNQTGCNARPPFSIKANDDNAGPLDVKKDVNAMVNIFTNDILNGIKPNVSDVVLTTVIPNANLILNPNGSISVLQDTPNGEYKLTYQICEAANTSNCSQAVVTVMVVNSVEPITPAEPQLALTNDTNISVDGINGSLEFVNVLDNDLLNGQPINPADVTVSPVTINSNFEWNADGTVNVKPNTPGGNYALTYQVCVKGSTTNCATAVLNVFVEVPAIAVIKTAVFNDENQSGYANAGETITYTFTVTNTGNVPLTNIKITDPLTGVVVSGQPISLAVNESNNTNFSAVYKITQEDINRGKVSNQASVQGQSQRGVVVEDLSDDMSNSGDNPTVLDVNGCVIKVFNAFSPNGDAKNARFYIQGLECYPNNTVEIYNRWGVLVFSIDQYNNQDRVFVGYSDGRSTVKQSEGLPVGTYFYILKYKDNDSNPHEQSGYLYINK</sequence>
<dbReference type="InterPro" id="IPR003961">
    <property type="entry name" value="FN3_dom"/>
</dbReference>
<dbReference type="CDD" id="cd00063">
    <property type="entry name" value="FN3"/>
    <property type="match status" value="1"/>
</dbReference>
<keyword evidence="4" id="KW-1185">Reference proteome</keyword>
<dbReference type="SUPFAM" id="SSF49899">
    <property type="entry name" value="Concanavalin A-like lectins/glucanases"/>
    <property type="match status" value="1"/>
</dbReference>
<dbReference type="EMBL" id="JBHUDZ010000012">
    <property type="protein sequence ID" value="MFD1603865.1"/>
    <property type="molecule type" value="Genomic_DNA"/>
</dbReference>
<dbReference type="Proteomes" id="UP001597138">
    <property type="component" value="Unassembled WGS sequence"/>
</dbReference>
<feature type="signal peptide" evidence="1">
    <location>
        <begin position="1"/>
        <end position="29"/>
    </location>
</feature>
<feature type="domain" description="Fibronectin type-III" evidence="2">
    <location>
        <begin position="509"/>
        <end position="602"/>
    </location>
</feature>
<dbReference type="Pfam" id="PF13585">
    <property type="entry name" value="CHU_C"/>
    <property type="match status" value="1"/>
</dbReference>
<dbReference type="Gene3D" id="2.60.40.10">
    <property type="entry name" value="Immunoglobulins"/>
    <property type="match status" value="1"/>
</dbReference>
<gene>
    <name evidence="3" type="ORF">ACFSC2_14060</name>
</gene>
<comment type="caution">
    <text evidence="3">The sequence shown here is derived from an EMBL/GenBank/DDBJ whole genome shotgun (WGS) entry which is preliminary data.</text>
</comment>
<accession>A0ABW4HES6</accession>
<evidence type="ECO:0000313" key="3">
    <source>
        <dbReference type="EMBL" id="MFD1603865.1"/>
    </source>
</evidence>
<dbReference type="SUPFAM" id="SSF49265">
    <property type="entry name" value="Fibronectin type III"/>
    <property type="match status" value="1"/>
</dbReference>
<dbReference type="Pfam" id="PF19081">
    <property type="entry name" value="Ig_7"/>
    <property type="match status" value="2"/>
</dbReference>
<dbReference type="SMART" id="SM00060">
    <property type="entry name" value="FN3"/>
    <property type="match status" value="1"/>
</dbReference>
<proteinExistence type="predicted"/>
<protein>
    <submittedName>
        <fullName evidence="3">Gliding motility-associated C-terminal domain-containing protein</fullName>
    </submittedName>
</protein>
<name>A0ABW4HES6_9FLAO</name>
<keyword evidence="1" id="KW-0732">Signal</keyword>
<feature type="chain" id="PRO_5047108821" evidence="1">
    <location>
        <begin position="30"/>
        <end position="4391"/>
    </location>
</feature>
<evidence type="ECO:0000259" key="2">
    <source>
        <dbReference type="PROSITE" id="PS50853"/>
    </source>
</evidence>
<evidence type="ECO:0000256" key="1">
    <source>
        <dbReference type="SAM" id="SignalP"/>
    </source>
</evidence>
<organism evidence="3 4">
    <name type="scientific">Flavobacterium artemisiae</name>
    <dbReference type="NCBI Taxonomy" id="2126556"/>
    <lineage>
        <taxon>Bacteria</taxon>
        <taxon>Pseudomonadati</taxon>
        <taxon>Bacteroidota</taxon>
        <taxon>Flavobacteriia</taxon>
        <taxon>Flavobacteriales</taxon>
        <taxon>Flavobacteriaceae</taxon>
        <taxon>Flavobacterium</taxon>
    </lineage>
</organism>
<evidence type="ECO:0000313" key="4">
    <source>
        <dbReference type="Proteomes" id="UP001597138"/>
    </source>
</evidence>
<dbReference type="InterPro" id="IPR044023">
    <property type="entry name" value="Ig_7"/>
</dbReference>
<dbReference type="InterPro" id="IPR036116">
    <property type="entry name" value="FN3_sf"/>
</dbReference>
<dbReference type="InterPro" id="IPR013320">
    <property type="entry name" value="ConA-like_dom_sf"/>
</dbReference>
<dbReference type="InterPro" id="IPR013783">
    <property type="entry name" value="Ig-like_fold"/>
</dbReference>
<dbReference type="RefSeq" id="WP_379818658.1">
    <property type="nucleotide sequence ID" value="NZ_JBHUDZ010000012.1"/>
</dbReference>